<dbReference type="InterPro" id="IPR036390">
    <property type="entry name" value="WH_DNA-bd_sf"/>
</dbReference>
<sequence length="353" mass="38501">MIVKNRLRRDNFIKVLESLWLRPNRSRADIARELRLDRSTVGYMVDQMVELGIIEQTSNDSTGPRGGRPSVLLRILPGYAYSIGVELTFPNMNLIAVDLCGRYMGERTIPIQDYGPRLIDSLAVETSRFQRSVGAAYEGRQGLLTLGVGASGVVDEERKHILLSDALGIECPLPVAEPLEKVLAVPITVINDAQASVLREAGRRKQKDILLVQVRYHPRNAVQEIGIGAGLVIGNQLIRGRTITHLLKPPVLDDEEKLAHYIDTLGQSFALAANISGVDEIVLGGDATSVLDRLDRSILHHMSRKGADRDSPVIVSRLDAGSDNIAAGAAYAAVGFLFSSLTFPLSASFFDAQ</sequence>
<dbReference type="Gene3D" id="3.30.420.40">
    <property type="match status" value="1"/>
</dbReference>
<dbReference type="HOGENOM" id="CLU_785050_0_0_12"/>
<reference evidence="1 2" key="1">
    <citation type="journal article" date="2010" name="Stand. Genomic Sci.">
        <title>Complete genome sequence of Spirochaeta smaragdinae type strain (SEBR 4228).</title>
        <authorList>
            <person name="Mavromatis K."/>
            <person name="Yasawong M."/>
            <person name="Chertkov O."/>
            <person name="Lapidus A."/>
            <person name="Lucas S."/>
            <person name="Nolan M."/>
            <person name="Del Rio T.G."/>
            <person name="Tice H."/>
            <person name="Cheng J.F."/>
            <person name="Pitluck S."/>
            <person name="Liolios K."/>
            <person name="Ivanova N."/>
            <person name="Tapia R."/>
            <person name="Han C."/>
            <person name="Bruce D."/>
            <person name="Goodwin L."/>
            <person name="Pati A."/>
            <person name="Chen A."/>
            <person name="Palaniappan K."/>
            <person name="Land M."/>
            <person name="Hauser L."/>
            <person name="Chang Y.J."/>
            <person name="Jeffries C.D."/>
            <person name="Detter J.C."/>
            <person name="Rohde M."/>
            <person name="Brambilla E."/>
            <person name="Spring S."/>
            <person name="Goker M."/>
            <person name="Sikorski J."/>
            <person name="Woyke T."/>
            <person name="Bristow J."/>
            <person name="Eisen J.A."/>
            <person name="Markowitz V."/>
            <person name="Hugenholtz P."/>
            <person name="Klenk H.P."/>
            <person name="Kyrpides N.C."/>
        </authorList>
    </citation>
    <scope>NUCLEOTIDE SEQUENCE [LARGE SCALE GENOMIC DNA]</scope>
    <source>
        <strain evidence="2">DSM 11293 / JCM 15392 / SEBR 4228</strain>
    </source>
</reference>
<dbReference type="PANTHER" id="PTHR18964:SF173">
    <property type="entry name" value="GLUCOKINASE"/>
    <property type="match status" value="1"/>
</dbReference>
<dbReference type="OrthoDB" id="367299at2"/>
<dbReference type="STRING" id="573413.Spirs_3223"/>
<dbReference type="CDD" id="cd23763">
    <property type="entry name" value="ASKHA_ATPase_ROK"/>
    <property type="match status" value="1"/>
</dbReference>
<dbReference type="KEGG" id="ssm:Spirs_3223"/>
<accession>E1R5J3</accession>
<dbReference type="Gene3D" id="1.10.10.10">
    <property type="entry name" value="Winged helix-like DNA-binding domain superfamily/Winged helix DNA-binding domain"/>
    <property type="match status" value="1"/>
</dbReference>
<dbReference type="Proteomes" id="UP000002318">
    <property type="component" value="Chromosome"/>
</dbReference>
<gene>
    <name evidence="1" type="ordered locus">Spirs_3223</name>
</gene>
<proteinExistence type="predicted"/>
<dbReference type="Pfam" id="PF00480">
    <property type="entry name" value="ROK"/>
    <property type="match status" value="1"/>
</dbReference>
<keyword evidence="2" id="KW-1185">Reference proteome</keyword>
<dbReference type="InterPro" id="IPR000600">
    <property type="entry name" value="ROK"/>
</dbReference>
<evidence type="ECO:0000313" key="2">
    <source>
        <dbReference type="Proteomes" id="UP000002318"/>
    </source>
</evidence>
<dbReference type="AlphaFoldDB" id="E1R5J3"/>
<dbReference type="InterPro" id="IPR043129">
    <property type="entry name" value="ATPase_NBD"/>
</dbReference>
<dbReference type="SUPFAM" id="SSF53067">
    <property type="entry name" value="Actin-like ATPase domain"/>
    <property type="match status" value="2"/>
</dbReference>
<dbReference type="eggNOG" id="COG1846">
    <property type="taxonomic scope" value="Bacteria"/>
</dbReference>
<dbReference type="EMBL" id="CP002116">
    <property type="protein sequence ID" value="ADK82321.1"/>
    <property type="molecule type" value="Genomic_DNA"/>
</dbReference>
<dbReference type="InterPro" id="IPR036388">
    <property type="entry name" value="WH-like_DNA-bd_sf"/>
</dbReference>
<protein>
    <submittedName>
        <fullName evidence="1">ROK family protein</fullName>
    </submittedName>
</protein>
<name>E1R5J3_SEDSS</name>
<dbReference type="SUPFAM" id="SSF46785">
    <property type="entry name" value="Winged helix' DNA-binding domain"/>
    <property type="match status" value="1"/>
</dbReference>
<dbReference type="eggNOG" id="COG1940">
    <property type="taxonomic scope" value="Bacteria"/>
</dbReference>
<dbReference type="RefSeq" id="WP_013255780.1">
    <property type="nucleotide sequence ID" value="NC_014364.1"/>
</dbReference>
<evidence type="ECO:0000313" key="1">
    <source>
        <dbReference type="EMBL" id="ADK82321.1"/>
    </source>
</evidence>
<organism evidence="1 2">
    <name type="scientific">Sediminispirochaeta smaragdinae (strain DSM 11293 / JCM 15392 / SEBR 4228)</name>
    <name type="common">Spirochaeta smaragdinae</name>
    <dbReference type="NCBI Taxonomy" id="573413"/>
    <lineage>
        <taxon>Bacteria</taxon>
        <taxon>Pseudomonadati</taxon>
        <taxon>Spirochaetota</taxon>
        <taxon>Spirochaetia</taxon>
        <taxon>Spirochaetales</taxon>
        <taxon>Spirochaetaceae</taxon>
        <taxon>Sediminispirochaeta</taxon>
    </lineage>
</organism>
<dbReference type="PANTHER" id="PTHR18964">
    <property type="entry name" value="ROK (REPRESSOR, ORF, KINASE) FAMILY"/>
    <property type="match status" value="1"/>
</dbReference>